<proteinExistence type="predicted"/>
<gene>
    <name evidence="1" type="ORF">CLV92_104123</name>
</gene>
<protein>
    <recommendedName>
        <fullName evidence="3">Transposase</fullName>
    </recommendedName>
</protein>
<keyword evidence="2" id="KW-1185">Reference proteome</keyword>
<dbReference type="Proteomes" id="UP000239485">
    <property type="component" value="Unassembled WGS sequence"/>
</dbReference>
<comment type="caution">
    <text evidence="1">The sequence shown here is derived from an EMBL/GenBank/DDBJ whole genome shotgun (WGS) entry which is preliminary data.</text>
</comment>
<sequence length="104" mass="11942">MRMVLEREKDYTSLRVACVAIGDQLGTPPHAGGTPSPERLRRWVEQARVDAQPGVTSAEAEEMKNLRAQTKRLREAKEIPRSASFFFAREFVPREREVLLPRQH</sequence>
<name>A0A2S6ISS4_9ACTN</name>
<reference evidence="1 2" key="1">
    <citation type="submission" date="2018-02" db="EMBL/GenBank/DDBJ databases">
        <title>Genomic Encyclopedia of Archaeal and Bacterial Type Strains, Phase II (KMG-II): from individual species to whole genera.</title>
        <authorList>
            <person name="Goeker M."/>
        </authorList>
    </citation>
    <scope>NUCLEOTIDE SEQUENCE [LARGE SCALE GENOMIC DNA]</scope>
    <source>
        <strain evidence="1 2">DSM 22857</strain>
    </source>
</reference>
<dbReference type="InterPro" id="IPR036388">
    <property type="entry name" value="WH-like_DNA-bd_sf"/>
</dbReference>
<dbReference type="AlphaFoldDB" id="A0A2S6ISS4"/>
<evidence type="ECO:0000313" key="1">
    <source>
        <dbReference type="EMBL" id="PPK97303.1"/>
    </source>
</evidence>
<accession>A0A2S6ISS4</accession>
<evidence type="ECO:0000313" key="2">
    <source>
        <dbReference type="Proteomes" id="UP000239485"/>
    </source>
</evidence>
<evidence type="ECO:0008006" key="3">
    <source>
        <dbReference type="Google" id="ProtNLM"/>
    </source>
</evidence>
<dbReference type="Gene3D" id="1.10.10.10">
    <property type="entry name" value="Winged helix-like DNA-binding domain superfamily/Winged helix DNA-binding domain"/>
    <property type="match status" value="1"/>
</dbReference>
<organism evidence="1 2">
    <name type="scientific">Kineococcus xinjiangensis</name>
    <dbReference type="NCBI Taxonomy" id="512762"/>
    <lineage>
        <taxon>Bacteria</taxon>
        <taxon>Bacillati</taxon>
        <taxon>Actinomycetota</taxon>
        <taxon>Actinomycetes</taxon>
        <taxon>Kineosporiales</taxon>
        <taxon>Kineosporiaceae</taxon>
        <taxon>Kineococcus</taxon>
    </lineage>
</organism>
<dbReference type="EMBL" id="PTJD01000004">
    <property type="protein sequence ID" value="PPK97303.1"/>
    <property type="molecule type" value="Genomic_DNA"/>
</dbReference>